<comment type="caution">
    <text evidence="3">The sequence shown here is derived from an EMBL/GenBank/DDBJ whole genome shotgun (WGS) entry which is preliminary data.</text>
</comment>
<keyword evidence="2" id="KW-1133">Transmembrane helix</keyword>
<sequence length="228" mass="24953">MRDITYAASLVAENPLDGERHFAALTALRAWLDSGEAPYRGYRRLYTLFTHRGAAGFRDHPDLLVRLRRRLYPLYAWLRVELGADLKAVQLRTGMASHTGADAGWGAILWAAIGRAFIYIIPAWLALYVLKPWEISLALGIACFIVAGLGFIFFEYTMIKAALVARGIAFRAELALLHDGAVSRVAAELGLELLASRQVTGPGIEMKPPSRSAVTEAGENGEFLPPTG</sequence>
<feature type="transmembrane region" description="Helical" evidence="2">
    <location>
        <begin position="107"/>
        <end position="129"/>
    </location>
</feature>
<accession>A0A1F5F4B5</accession>
<feature type="transmembrane region" description="Helical" evidence="2">
    <location>
        <begin position="135"/>
        <end position="154"/>
    </location>
</feature>
<reference evidence="3 4" key="1">
    <citation type="journal article" date="2016" name="Nat. Commun.">
        <title>Thousands of microbial genomes shed light on interconnected biogeochemical processes in an aquifer system.</title>
        <authorList>
            <person name="Anantharaman K."/>
            <person name="Brown C.T."/>
            <person name="Hug L.A."/>
            <person name="Sharon I."/>
            <person name="Castelle C.J."/>
            <person name="Probst A.J."/>
            <person name="Thomas B.C."/>
            <person name="Singh A."/>
            <person name="Wilkins M.J."/>
            <person name="Karaoz U."/>
            <person name="Brodie E.L."/>
            <person name="Williams K.H."/>
            <person name="Hubbard S.S."/>
            <person name="Banfield J.F."/>
        </authorList>
    </citation>
    <scope>NUCLEOTIDE SEQUENCE [LARGE SCALE GENOMIC DNA]</scope>
</reference>
<dbReference type="STRING" id="1817816.A2Y64_01920"/>
<dbReference type="EMBL" id="MFAF01000102">
    <property type="protein sequence ID" value="OGD74487.1"/>
    <property type="molecule type" value="Genomic_DNA"/>
</dbReference>
<evidence type="ECO:0000256" key="2">
    <source>
        <dbReference type="SAM" id="Phobius"/>
    </source>
</evidence>
<organism evidence="3 4">
    <name type="scientific">Candidatus Coatesbacteria bacterium RBG_13_66_14</name>
    <dbReference type="NCBI Taxonomy" id="1817816"/>
    <lineage>
        <taxon>Bacteria</taxon>
        <taxon>Candidatus Coatesiibacteriota</taxon>
    </lineage>
</organism>
<evidence type="ECO:0000313" key="4">
    <source>
        <dbReference type="Proteomes" id="UP000177187"/>
    </source>
</evidence>
<feature type="region of interest" description="Disordered" evidence="1">
    <location>
        <begin position="208"/>
        <end position="228"/>
    </location>
</feature>
<name>A0A1F5F4B5_9BACT</name>
<dbReference type="AlphaFoldDB" id="A0A1F5F4B5"/>
<dbReference type="Proteomes" id="UP000177187">
    <property type="component" value="Unassembled WGS sequence"/>
</dbReference>
<evidence type="ECO:0000313" key="3">
    <source>
        <dbReference type="EMBL" id="OGD74487.1"/>
    </source>
</evidence>
<evidence type="ECO:0000256" key="1">
    <source>
        <dbReference type="SAM" id="MobiDB-lite"/>
    </source>
</evidence>
<gene>
    <name evidence="3" type="ORF">A2Y64_01920</name>
</gene>
<protein>
    <submittedName>
        <fullName evidence="3">Uncharacterized protein</fullName>
    </submittedName>
</protein>
<keyword evidence="2" id="KW-0472">Membrane</keyword>
<keyword evidence="2" id="KW-0812">Transmembrane</keyword>
<proteinExistence type="predicted"/>